<gene>
    <name evidence="1" type="ORF">ACAOBT_LOCUS23211</name>
</gene>
<accession>A0A9P0LGK9</accession>
<reference evidence="1" key="1">
    <citation type="submission" date="2022-03" db="EMBL/GenBank/DDBJ databases">
        <authorList>
            <person name="Sayadi A."/>
        </authorList>
    </citation>
    <scope>NUCLEOTIDE SEQUENCE</scope>
</reference>
<sequence>TIDERRSVFQTLNVALRACHLFSPPKEAKELILNISISLFGGLTMGEPGEQTDCIPRSRREHSDIA</sequence>
<comment type="caution">
    <text evidence="1">The sequence shown here is derived from an EMBL/GenBank/DDBJ whole genome shotgun (WGS) entry which is preliminary data.</text>
</comment>
<dbReference type="OrthoDB" id="7788983at2759"/>
<dbReference type="Proteomes" id="UP001152888">
    <property type="component" value="Unassembled WGS sequence"/>
</dbReference>
<dbReference type="EMBL" id="CAKOFQ010007260">
    <property type="protein sequence ID" value="CAH1996434.1"/>
    <property type="molecule type" value="Genomic_DNA"/>
</dbReference>
<protein>
    <submittedName>
        <fullName evidence="1">Uncharacterized protein</fullName>
    </submittedName>
</protein>
<evidence type="ECO:0000313" key="2">
    <source>
        <dbReference type="Proteomes" id="UP001152888"/>
    </source>
</evidence>
<evidence type="ECO:0000313" key="1">
    <source>
        <dbReference type="EMBL" id="CAH1996434.1"/>
    </source>
</evidence>
<organism evidence="1 2">
    <name type="scientific">Acanthoscelides obtectus</name>
    <name type="common">Bean weevil</name>
    <name type="synonym">Bruchus obtectus</name>
    <dbReference type="NCBI Taxonomy" id="200917"/>
    <lineage>
        <taxon>Eukaryota</taxon>
        <taxon>Metazoa</taxon>
        <taxon>Ecdysozoa</taxon>
        <taxon>Arthropoda</taxon>
        <taxon>Hexapoda</taxon>
        <taxon>Insecta</taxon>
        <taxon>Pterygota</taxon>
        <taxon>Neoptera</taxon>
        <taxon>Endopterygota</taxon>
        <taxon>Coleoptera</taxon>
        <taxon>Polyphaga</taxon>
        <taxon>Cucujiformia</taxon>
        <taxon>Chrysomeloidea</taxon>
        <taxon>Chrysomelidae</taxon>
        <taxon>Bruchinae</taxon>
        <taxon>Bruchini</taxon>
        <taxon>Acanthoscelides</taxon>
    </lineage>
</organism>
<keyword evidence="2" id="KW-1185">Reference proteome</keyword>
<feature type="non-terminal residue" evidence="1">
    <location>
        <position position="1"/>
    </location>
</feature>
<proteinExistence type="predicted"/>
<name>A0A9P0LGK9_ACAOB</name>
<dbReference type="AlphaFoldDB" id="A0A9P0LGK9"/>